<organism evidence="7 8">
    <name type="scientific">Terfezia boudieri ATCC MYA-4762</name>
    <dbReference type="NCBI Taxonomy" id="1051890"/>
    <lineage>
        <taxon>Eukaryota</taxon>
        <taxon>Fungi</taxon>
        <taxon>Dikarya</taxon>
        <taxon>Ascomycota</taxon>
        <taxon>Pezizomycotina</taxon>
        <taxon>Pezizomycetes</taxon>
        <taxon>Pezizales</taxon>
        <taxon>Pezizaceae</taxon>
        <taxon>Terfezia</taxon>
    </lineage>
</organism>
<evidence type="ECO:0000256" key="3">
    <source>
        <dbReference type="ARBA" id="ARBA00011738"/>
    </source>
</evidence>
<dbReference type="InterPro" id="IPR018375">
    <property type="entry name" value="Coprogen_oxidase_CS"/>
</dbReference>
<accession>A0A3N4LTW9</accession>
<evidence type="ECO:0000256" key="6">
    <source>
        <dbReference type="ARBA" id="ARBA00023244"/>
    </source>
</evidence>
<dbReference type="Proteomes" id="UP000267821">
    <property type="component" value="Unassembled WGS sequence"/>
</dbReference>
<reference evidence="7 8" key="1">
    <citation type="journal article" date="2018" name="Nat. Ecol. Evol.">
        <title>Pezizomycetes genomes reveal the molecular basis of ectomycorrhizal truffle lifestyle.</title>
        <authorList>
            <person name="Murat C."/>
            <person name="Payen T."/>
            <person name="Noel B."/>
            <person name="Kuo A."/>
            <person name="Morin E."/>
            <person name="Chen J."/>
            <person name="Kohler A."/>
            <person name="Krizsan K."/>
            <person name="Balestrini R."/>
            <person name="Da Silva C."/>
            <person name="Montanini B."/>
            <person name="Hainaut M."/>
            <person name="Levati E."/>
            <person name="Barry K.W."/>
            <person name="Belfiori B."/>
            <person name="Cichocki N."/>
            <person name="Clum A."/>
            <person name="Dockter R.B."/>
            <person name="Fauchery L."/>
            <person name="Guy J."/>
            <person name="Iotti M."/>
            <person name="Le Tacon F."/>
            <person name="Lindquist E.A."/>
            <person name="Lipzen A."/>
            <person name="Malagnac F."/>
            <person name="Mello A."/>
            <person name="Molinier V."/>
            <person name="Miyauchi S."/>
            <person name="Poulain J."/>
            <person name="Riccioni C."/>
            <person name="Rubini A."/>
            <person name="Sitrit Y."/>
            <person name="Splivallo R."/>
            <person name="Traeger S."/>
            <person name="Wang M."/>
            <person name="Zifcakova L."/>
            <person name="Wipf D."/>
            <person name="Zambonelli A."/>
            <person name="Paolocci F."/>
            <person name="Nowrousian M."/>
            <person name="Ottonello S."/>
            <person name="Baldrian P."/>
            <person name="Spatafora J.W."/>
            <person name="Henrissat B."/>
            <person name="Nagy L.G."/>
            <person name="Aury J.M."/>
            <person name="Wincker P."/>
            <person name="Grigoriev I.V."/>
            <person name="Bonfante P."/>
            <person name="Martin F.M."/>
        </authorList>
    </citation>
    <scope>NUCLEOTIDE SEQUENCE [LARGE SCALE GENOMIC DNA]</scope>
    <source>
        <strain evidence="7 8">ATCC MYA-4762</strain>
    </source>
</reference>
<dbReference type="EC" id="1.3.3.3" evidence="4"/>
<dbReference type="GO" id="GO:0006782">
    <property type="term" value="P:protoporphyrinogen IX biosynthetic process"/>
    <property type="evidence" value="ECO:0007669"/>
    <property type="project" value="UniProtKB-UniPathway"/>
</dbReference>
<dbReference type="SUPFAM" id="SSF102886">
    <property type="entry name" value="Coproporphyrinogen III oxidase"/>
    <property type="match status" value="1"/>
</dbReference>
<protein>
    <recommendedName>
        <fullName evidence="4">coproporphyrinogen oxidase</fullName>
        <ecNumber evidence="4">1.3.3.3</ecNumber>
    </recommendedName>
</protein>
<dbReference type="GO" id="GO:0005737">
    <property type="term" value="C:cytoplasm"/>
    <property type="evidence" value="ECO:0007669"/>
    <property type="project" value="TreeGrafter"/>
</dbReference>
<comment type="similarity">
    <text evidence="2">Belongs to the aerobic coproporphyrinogen-III oxidase family.</text>
</comment>
<dbReference type="Gene3D" id="3.40.1500.10">
    <property type="entry name" value="Coproporphyrinogen III oxidase, aerobic"/>
    <property type="match status" value="1"/>
</dbReference>
<dbReference type="PROSITE" id="PS01021">
    <property type="entry name" value="COPROGEN_OXIDASE"/>
    <property type="match status" value="1"/>
</dbReference>
<evidence type="ECO:0000313" key="8">
    <source>
        <dbReference type="Proteomes" id="UP000267821"/>
    </source>
</evidence>
<keyword evidence="5" id="KW-0560">Oxidoreductase</keyword>
<gene>
    <name evidence="7" type="ORF">L211DRAFT_835729</name>
</gene>
<keyword evidence="6" id="KW-0627">Porphyrin biosynthesis</keyword>
<comment type="pathway">
    <text evidence="1">Porphyrin-containing compound metabolism; protoporphyrin-IX biosynthesis; protoporphyrinogen-IX from coproporphyrinogen-III (O2 route): step 1/1.</text>
</comment>
<sequence>MIKDYYPKFKKWCGEYFNVKHRGEGRGIGGIFFDDLDEKTQSSCLRLWKIV</sequence>
<dbReference type="UniPathway" id="UPA00251">
    <property type="reaction ID" value="UER00322"/>
</dbReference>
<dbReference type="PANTHER" id="PTHR10755">
    <property type="entry name" value="COPROPORPHYRINOGEN III OXIDASE, MITOCHONDRIAL"/>
    <property type="match status" value="1"/>
</dbReference>
<dbReference type="STRING" id="1051890.A0A3N4LTW9"/>
<dbReference type="InterPro" id="IPR036406">
    <property type="entry name" value="Coprogen_oxidase_aer_sf"/>
</dbReference>
<dbReference type="GO" id="GO:0004109">
    <property type="term" value="F:coproporphyrinogen oxidase activity"/>
    <property type="evidence" value="ECO:0007669"/>
    <property type="project" value="UniProtKB-EC"/>
</dbReference>
<dbReference type="PANTHER" id="PTHR10755:SF0">
    <property type="entry name" value="OXYGEN-DEPENDENT COPROPORPHYRINOGEN-III OXIDASE, MITOCHONDRIAL"/>
    <property type="match status" value="1"/>
</dbReference>
<dbReference type="EMBL" id="ML121535">
    <property type="protein sequence ID" value="RPB26364.1"/>
    <property type="molecule type" value="Genomic_DNA"/>
</dbReference>
<evidence type="ECO:0000256" key="1">
    <source>
        <dbReference type="ARBA" id="ARBA00005168"/>
    </source>
</evidence>
<proteinExistence type="inferred from homology"/>
<dbReference type="Pfam" id="PF01218">
    <property type="entry name" value="Coprogen_oxidas"/>
    <property type="match status" value="1"/>
</dbReference>
<evidence type="ECO:0000313" key="7">
    <source>
        <dbReference type="EMBL" id="RPB26364.1"/>
    </source>
</evidence>
<evidence type="ECO:0000256" key="4">
    <source>
        <dbReference type="ARBA" id="ARBA00012869"/>
    </source>
</evidence>
<evidence type="ECO:0000256" key="2">
    <source>
        <dbReference type="ARBA" id="ARBA00010644"/>
    </source>
</evidence>
<evidence type="ECO:0000256" key="5">
    <source>
        <dbReference type="ARBA" id="ARBA00023002"/>
    </source>
</evidence>
<comment type="subunit">
    <text evidence="3">Homodimer.</text>
</comment>
<dbReference type="AlphaFoldDB" id="A0A3N4LTW9"/>
<dbReference type="InParanoid" id="A0A3N4LTW9"/>
<dbReference type="InterPro" id="IPR001260">
    <property type="entry name" value="Coprogen_oxidase_aer"/>
</dbReference>
<keyword evidence="8" id="KW-1185">Reference proteome</keyword>
<name>A0A3N4LTW9_9PEZI</name>